<sequence>MDEEFGAGPEWVDLVSPLPDWEIDSERSRVLASLVSVTANEQLGAVLNAPGPEEGIMLARGAGQRVRERLFDSVAAADCLHVFDLVVHVDKVTAALAGPAPDLDRWAEQVRYFVDHLNRIADRAYPRPGQEV</sequence>
<reference evidence="2" key="1">
    <citation type="submission" date="2016-10" db="EMBL/GenBank/DDBJ databases">
        <authorList>
            <person name="Varghese N."/>
            <person name="Submissions S."/>
        </authorList>
    </citation>
    <scope>NUCLEOTIDE SEQUENCE [LARGE SCALE GENOMIC DNA]</scope>
    <source>
        <strain evidence="2">CGMCC 4.3147</strain>
    </source>
</reference>
<dbReference type="RefSeq" id="WP_091047133.1">
    <property type="nucleotide sequence ID" value="NZ_FNGF01000002.1"/>
</dbReference>
<evidence type="ECO:0000313" key="1">
    <source>
        <dbReference type="EMBL" id="SDK92283.1"/>
    </source>
</evidence>
<dbReference type="EMBL" id="FNGF01000002">
    <property type="protein sequence ID" value="SDK92283.1"/>
    <property type="molecule type" value="Genomic_DNA"/>
</dbReference>
<organism evidence="1 2">
    <name type="scientific">Glycomyces sambucus</name>
    <dbReference type="NCBI Taxonomy" id="380244"/>
    <lineage>
        <taxon>Bacteria</taxon>
        <taxon>Bacillati</taxon>
        <taxon>Actinomycetota</taxon>
        <taxon>Actinomycetes</taxon>
        <taxon>Glycomycetales</taxon>
        <taxon>Glycomycetaceae</taxon>
        <taxon>Glycomyces</taxon>
    </lineage>
</organism>
<gene>
    <name evidence="1" type="ORF">SAMN05216298_2049</name>
</gene>
<keyword evidence="2" id="KW-1185">Reference proteome</keyword>
<dbReference type="AlphaFoldDB" id="A0A1G9FVV7"/>
<dbReference type="Proteomes" id="UP000198662">
    <property type="component" value="Unassembled WGS sequence"/>
</dbReference>
<evidence type="ECO:0000313" key="2">
    <source>
        <dbReference type="Proteomes" id="UP000198662"/>
    </source>
</evidence>
<accession>A0A1G9FVV7</accession>
<proteinExistence type="predicted"/>
<protein>
    <submittedName>
        <fullName evidence="1">Uncharacterized protein</fullName>
    </submittedName>
</protein>
<name>A0A1G9FVV7_9ACTN</name>